<dbReference type="Gene3D" id="1.20.120.80">
    <property type="entry name" value="Cytochrome c oxidase, subunit III, four-helix bundle"/>
    <property type="match status" value="1"/>
</dbReference>
<dbReference type="FunFam" id="1.20.120.80:FF:000002">
    <property type="entry name" value="Cytochrome c oxidase subunit 3"/>
    <property type="match status" value="1"/>
</dbReference>
<dbReference type="PANTHER" id="PTHR11403">
    <property type="entry name" value="CYTOCHROME C OXIDASE SUBUNIT III"/>
    <property type="match status" value="1"/>
</dbReference>
<keyword evidence="4 8" id="KW-0812">Transmembrane</keyword>
<evidence type="ECO:0000256" key="1">
    <source>
        <dbReference type="ARBA" id="ARBA00004141"/>
    </source>
</evidence>
<feature type="transmembrane region" description="Helical" evidence="9">
    <location>
        <begin position="163"/>
        <end position="183"/>
    </location>
</feature>
<feature type="transmembrane region" description="Helical" evidence="9">
    <location>
        <begin position="87"/>
        <end position="110"/>
    </location>
</feature>
<dbReference type="InterPro" id="IPR035973">
    <property type="entry name" value="Cyt_c_oxidase_su3-like_sf"/>
</dbReference>
<feature type="domain" description="Heme-copper oxidase subunit III family profile" evidence="10">
    <location>
        <begin position="8"/>
        <end position="265"/>
    </location>
</feature>
<comment type="function">
    <text evidence="8">Component of the cytochrome c oxidase, the last enzyme in the mitochondrial electron transport chain which drives oxidative phosphorylation. The respiratory chain contains 3 multisubunit complexes succinate dehydrogenase (complex II, CII), ubiquinol-cytochrome c oxidoreductase (cytochrome b-c1 complex, complex III, CIII) and cytochrome c oxidase (complex IV, CIV), that cooperate to transfer electrons derived from NADH and succinate to molecular oxygen, creating an electrochemical gradient over the inner membrane that drives transmembrane transport and the ATP synthase. Cytochrome c oxidase is the component of the respiratory chain that catalyzes the reduction of oxygen to water. Electrons originating from reduced cytochrome c in the intermembrane space (IMS) are transferred via the dinuclear copper A center (CU(A)) of subunit 2 and heme A of subunit 1 to the active site in subunit 1, a binuclear center (BNC) formed by heme A3 and copper B (CU(B)). The BNC reduces molecular oxygen to 2 water molecules using 4 electrons from cytochrome c in the IMS and 4 protons from the mitochondrial matrix.</text>
</comment>
<feature type="transmembrane region" description="Helical" evidence="9">
    <location>
        <begin position="130"/>
        <end position="151"/>
    </location>
</feature>
<evidence type="ECO:0000256" key="3">
    <source>
        <dbReference type="ARBA" id="ARBA00015944"/>
    </source>
</evidence>
<dbReference type="PROSITE" id="PS50253">
    <property type="entry name" value="COX3"/>
    <property type="match status" value="1"/>
</dbReference>
<dbReference type="CDD" id="cd01665">
    <property type="entry name" value="Cyt_c_Oxidase_III"/>
    <property type="match status" value="1"/>
</dbReference>
<keyword evidence="5" id="KW-1278">Translocase</keyword>
<evidence type="ECO:0000256" key="4">
    <source>
        <dbReference type="ARBA" id="ARBA00022692"/>
    </source>
</evidence>
<dbReference type="PANTHER" id="PTHR11403:SF7">
    <property type="entry name" value="CYTOCHROME C OXIDASE SUBUNIT 3"/>
    <property type="match status" value="1"/>
</dbReference>
<evidence type="ECO:0000256" key="9">
    <source>
        <dbReference type="SAM" id="Phobius"/>
    </source>
</evidence>
<keyword evidence="7 9" id="KW-0472">Membrane</keyword>
<dbReference type="InterPro" id="IPR033945">
    <property type="entry name" value="Cyt_c_oxase_su3_dom"/>
</dbReference>
<reference evidence="11" key="1">
    <citation type="journal article" date="2018" name="Mol. Phylogenet. Evol.">
        <title>Mitochondrial phylogenomics of the Hymenoptera.</title>
        <authorList>
            <person name="Tang P."/>
            <person name="Zhu J.C."/>
            <person name="Zheng B.Y."/>
            <person name="Wei S.J."/>
            <person name="Sharkey M."/>
            <person name="Chen X.X."/>
            <person name="Vogler A.P."/>
        </authorList>
    </citation>
    <scope>NUCLEOTIDE SEQUENCE</scope>
</reference>
<feature type="transmembrane region" description="Helical" evidence="9">
    <location>
        <begin position="244"/>
        <end position="263"/>
    </location>
</feature>
<protein>
    <recommendedName>
        <fullName evidence="3 8">Cytochrome c oxidase subunit 3</fullName>
    </recommendedName>
</protein>
<evidence type="ECO:0000256" key="2">
    <source>
        <dbReference type="ARBA" id="ARBA00010581"/>
    </source>
</evidence>
<dbReference type="Gene3D" id="1.10.287.70">
    <property type="match status" value="1"/>
</dbReference>
<dbReference type="Pfam" id="PF00510">
    <property type="entry name" value="COX3"/>
    <property type="match status" value="1"/>
</dbReference>
<dbReference type="GO" id="GO:0004129">
    <property type="term" value="F:cytochrome-c oxidase activity"/>
    <property type="evidence" value="ECO:0007669"/>
    <property type="project" value="InterPro"/>
</dbReference>
<dbReference type="GO" id="GO:0016020">
    <property type="term" value="C:membrane"/>
    <property type="evidence" value="ECO:0007669"/>
    <property type="project" value="UniProtKB-SubCell"/>
</dbReference>
<evidence type="ECO:0000256" key="6">
    <source>
        <dbReference type="ARBA" id="ARBA00022989"/>
    </source>
</evidence>
<evidence type="ECO:0000256" key="8">
    <source>
        <dbReference type="RuleBase" id="RU003375"/>
    </source>
</evidence>
<dbReference type="AlphaFoldDB" id="A0A3Q8UA44"/>
<dbReference type="GO" id="GO:0006123">
    <property type="term" value="P:mitochondrial electron transport, cytochrome c to oxygen"/>
    <property type="evidence" value="ECO:0007669"/>
    <property type="project" value="TreeGrafter"/>
</dbReference>
<gene>
    <name evidence="11" type="primary">cox3</name>
</gene>
<accession>A0A3Q8UA44</accession>
<comment type="similarity">
    <text evidence="2 8">Belongs to the cytochrome c oxidase subunit 3 family.</text>
</comment>
<evidence type="ECO:0000256" key="5">
    <source>
        <dbReference type="ARBA" id="ARBA00022967"/>
    </source>
</evidence>
<dbReference type="InterPro" id="IPR013833">
    <property type="entry name" value="Cyt_c_oxidase_su3_a-hlx"/>
</dbReference>
<keyword evidence="8 11" id="KW-0496">Mitochondrion</keyword>
<name>A0A3Q8UA44_9HYME</name>
<dbReference type="EMBL" id="MG923496">
    <property type="protein sequence ID" value="AZL93248.1"/>
    <property type="molecule type" value="Genomic_DNA"/>
</dbReference>
<evidence type="ECO:0000259" key="10">
    <source>
        <dbReference type="PROSITE" id="PS50253"/>
    </source>
</evidence>
<dbReference type="GO" id="GO:0005739">
    <property type="term" value="C:mitochondrion"/>
    <property type="evidence" value="ECO:0007669"/>
    <property type="project" value="TreeGrafter"/>
</dbReference>
<evidence type="ECO:0000313" key="11">
    <source>
        <dbReference type="EMBL" id="AZL93248.1"/>
    </source>
</evidence>
<feature type="transmembrane region" description="Helical" evidence="9">
    <location>
        <begin position="195"/>
        <end position="223"/>
    </location>
</feature>
<dbReference type="InterPro" id="IPR000298">
    <property type="entry name" value="Cyt_c_oxidase-like_su3"/>
</dbReference>
<organism evidence="11">
    <name type="scientific">Gasteruption tournieri</name>
    <dbReference type="NCBI Taxonomy" id="1115612"/>
    <lineage>
        <taxon>Eukaryota</taxon>
        <taxon>Metazoa</taxon>
        <taxon>Ecdysozoa</taxon>
        <taxon>Arthropoda</taxon>
        <taxon>Hexapoda</taxon>
        <taxon>Insecta</taxon>
        <taxon>Pterygota</taxon>
        <taxon>Neoptera</taxon>
        <taxon>Endopterygota</taxon>
        <taxon>Hymenoptera</taxon>
        <taxon>Apocrita</taxon>
        <taxon>Evanioidea</taxon>
        <taxon>Gasteruptiidae</taxon>
        <taxon>Gasteruption</taxon>
    </lineage>
</organism>
<geneLocation type="mitochondrion" evidence="11"/>
<feature type="transmembrane region" description="Helical" evidence="9">
    <location>
        <begin position="20"/>
        <end position="39"/>
    </location>
</feature>
<dbReference type="SUPFAM" id="SSF81452">
    <property type="entry name" value="Cytochrome c oxidase subunit III-like"/>
    <property type="match status" value="1"/>
</dbReference>
<evidence type="ECO:0000256" key="7">
    <source>
        <dbReference type="ARBA" id="ARBA00023136"/>
    </source>
</evidence>
<keyword evidence="6 9" id="KW-1133">Transmembrane helix</keyword>
<proteinExistence type="inferred from homology"/>
<sequence length="265" mass="31299">MFFIMTKTNFPYHMVTNSPWPILTSLSLMILLMGTSIYFSFSIKLIMFIGFLTTMLCLIQWWRDIIRESTFQGFHTKMVCKGIKMGMILFIISEILFFISFFWTYFHMFLSPSIEIGMLWPPKGIKTFDPLSIPLLNTILLISSGISVTWSHHSILNNIKNKAFLSLLLTIFLGIYFSILQYYEYKSAPFCMSDSVYGSIFFLMTGFHGIHVIIGTIFLTVCLKRLYNNHLSMNHHVSFELSSWYWHFVDVIWLLLYILIYWWNF</sequence>
<dbReference type="InterPro" id="IPR024791">
    <property type="entry name" value="Cyt_c/ubiquinol_Oxase_su3"/>
</dbReference>
<comment type="subcellular location">
    <subcellularLocation>
        <location evidence="1">Membrane</location>
        <topology evidence="1">Multi-pass membrane protein</topology>
    </subcellularLocation>
</comment>
<feature type="transmembrane region" description="Helical" evidence="9">
    <location>
        <begin position="45"/>
        <end position="66"/>
    </location>
</feature>